<accession>A0A0L8J9H5</accession>
<sequence length="126" mass="13937">MESLIIRHIQAELDGDLEAAVSVYTHDIEHDFVGSPSPSVGRDAAKRAYERLDAALRTEEMTLTRIYHGAAHCVTEHEFTASVKGAFPGVPEGAARIHGRLLHLFEFRDGLISRENVWAGPFTPID</sequence>
<dbReference type="RefSeq" id="WP_033211013.1">
    <property type="nucleotide sequence ID" value="NZ_LGUP01000394.1"/>
</dbReference>
<comment type="caution">
    <text evidence="2">The sequence shown here is derived from an EMBL/GenBank/DDBJ whole genome shotgun (WGS) entry which is preliminary data.</text>
</comment>
<dbReference type="InterPro" id="IPR032710">
    <property type="entry name" value="NTF2-like_dom_sf"/>
</dbReference>
<organism evidence="2 3">
    <name type="scientific">Streptomyces viridochromogenes</name>
    <dbReference type="NCBI Taxonomy" id="1938"/>
    <lineage>
        <taxon>Bacteria</taxon>
        <taxon>Bacillati</taxon>
        <taxon>Actinomycetota</taxon>
        <taxon>Actinomycetes</taxon>
        <taxon>Kitasatosporales</taxon>
        <taxon>Streptomycetaceae</taxon>
        <taxon>Streptomyces</taxon>
    </lineage>
</organism>
<dbReference type="SUPFAM" id="SSF54427">
    <property type="entry name" value="NTF2-like"/>
    <property type="match status" value="1"/>
</dbReference>
<dbReference type="Pfam" id="PF12680">
    <property type="entry name" value="SnoaL_2"/>
    <property type="match status" value="1"/>
</dbReference>
<feature type="domain" description="SnoaL-like" evidence="1">
    <location>
        <begin position="7"/>
        <end position="114"/>
    </location>
</feature>
<gene>
    <name evidence="2" type="ORF">ADK34_35680</name>
</gene>
<evidence type="ECO:0000313" key="3">
    <source>
        <dbReference type="Proteomes" id="UP000037023"/>
    </source>
</evidence>
<dbReference type="InterPro" id="IPR037401">
    <property type="entry name" value="SnoaL-like"/>
</dbReference>
<evidence type="ECO:0000313" key="2">
    <source>
        <dbReference type="EMBL" id="KOG10276.1"/>
    </source>
</evidence>
<name>A0A0L8J9H5_STRVR</name>
<reference evidence="2 3" key="1">
    <citation type="submission" date="2015-06" db="EMBL/GenBank/DDBJ databases">
        <authorList>
            <person name="Hoefler B.C."/>
            <person name="Straight P.D."/>
        </authorList>
    </citation>
    <scope>NUCLEOTIDE SEQUENCE [LARGE SCALE GENOMIC DNA]</scope>
    <source>
        <strain evidence="2 3">NRRL 3427</strain>
    </source>
</reference>
<protein>
    <recommendedName>
        <fullName evidence="1">SnoaL-like domain-containing protein</fullName>
    </recommendedName>
</protein>
<dbReference type="OrthoDB" id="8849037at2"/>
<proteinExistence type="predicted"/>
<dbReference type="Gene3D" id="3.10.450.50">
    <property type="match status" value="1"/>
</dbReference>
<evidence type="ECO:0000259" key="1">
    <source>
        <dbReference type="Pfam" id="PF12680"/>
    </source>
</evidence>
<dbReference type="AlphaFoldDB" id="A0A0L8J9H5"/>
<dbReference type="EMBL" id="LGUP01000394">
    <property type="protein sequence ID" value="KOG10276.1"/>
    <property type="molecule type" value="Genomic_DNA"/>
</dbReference>
<dbReference type="PATRIC" id="fig|1938.6.peg.7705"/>
<dbReference type="Proteomes" id="UP000037023">
    <property type="component" value="Unassembled WGS sequence"/>
</dbReference>